<dbReference type="SUPFAM" id="SSF53448">
    <property type="entry name" value="Nucleotide-diphospho-sugar transferases"/>
    <property type="match status" value="1"/>
</dbReference>
<dbReference type="PANTHER" id="PTHR48090:SF7">
    <property type="entry name" value="RFBJ PROTEIN"/>
    <property type="match status" value="1"/>
</dbReference>
<dbReference type="PANTHER" id="PTHR48090">
    <property type="entry name" value="UNDECAPRENYL-PHOSPHATE 4-DEOXY-4-FORMAMIDO-L-ARABINOSE TRANSFERASE-RELATED"/>
    <property type="match status" value="1"/>
</dbReference>
<dbReference type="CDD" id="cd04179">
    <property type="entry name" value="DPM_DPG-synthase_like"/>
    <property type="match status" value="1"/>
</dbReference>
<gene>
    <name evidence="2" type="ORF">IDH45_15500</name>
</gene>
<dbReference type="Gene3D" id="3.90.550.10">
    <property type="entry name" value="Spore Coat Polysaccharide Biosynthesis Protein SpsA, Chain A"/>
    <property type="match status" value="1"/>
</dbReference>
<evidence type="ECO:0000313" key="3">
    <source>
        <dbReference type="Proteomes" id="UP000639396"/>
    </source>
</evidence>
<dbReference type="InterPro" id="IPR001173">
    <property type="entry name" value="Glyco_trans_2-like"/>
</dbReference>
<proteinExistence type="predicted"/>
<reference evidence="2" key="1">
    <citation type="submission" date="2020-09" db="EMBL/GenBank/DDBJ databases">
        <title>A novel bacterium of genus Paenibacillus, isolated from South China Sea.</title>
        <authorList>
            <person name="Huang H."/>
            <person name="Mo K."/>
            <person name="Hu Y."/>
        </authorList>
    </citation>
    <scope>NUCLEOTIDE SEQUENCE</scope>
    <source>
        <strain evidence="2">IB182363</strain>
    </source>
</reference>
<dbReference type="AlphaFoldDB" id="A0A927C8L6"/>
<dbReference type="Proteomes" id="UP000639396">
    <property type="component" value="Unassembled WGS sequence"/>
</dbReference>
<dbReference type="InterPro" id="IPR029044">
    <property type="entry name" value="Nucleotide-diphossugar_trans"/>
</dbReference>
<comment type="caution">
    <text evidence="2">The sequence shown here is derived from an EMBL/GenBank/DDBJ whole genome shotgun (WGS) entry which is preliminary data.</text>
</comment>
<evidence type="ECO:0000259" key="1">
    <source>
        <dbReference type="Pfam" id="PF00535"/>
    </source>
</evidence>
<organism evidence="2 3">
    <name type="scientific">Paenibacillus oceani</name>
    <dbReference type="NCBI Taxonomy" id="2772510"/>
    <lineage>
        <taxon>Bacteria</taxon>
        <taxon>Bacillati</taxon>
        <taxon>Bacillota</taxon>
        <taxon>Bacilli</taxon>
        <taxon>Bacillales</taxon>
        <taxon>Paenibacillaceae</taxon>
        <taxon>Paenibacillus</taxon>
    </lineage>
</organism>
<feature type="domain" description="Glycosyltransferase 2-like" evidence="1">
    <location>
        <begin position="5"/>
        <end position="162"/>
    </location>
</feature>
<evidence type="ECO:0000313" key="2">
    <source>
        <dbReference type="EMBL" id="MBD2863398.1"/>
    </source>
</evidence>
<sequence length="232" mass="25978">MRKLVVIPAHNEEQNIRTVIHSVKSLHPDIKIVVVNDGSTDGTSMAAKQTGQALVIDLPFNLGIGGAVQTGYLFAYRSGYDIAIQVDADGQHDPAELYKLIACMEKGEADCCIGSRFARNTDYRQTRFRMLGIRILSSIIRWTSGKRFTDPTSGFRAVNRSVIGVFADDYPDDYPEAEAIVILERMGYRVRETAVRMNYRMSGRSSITPFKSVYYMIKVPLAVLMTRIRNVG</sequence>
<dbReference type="InterPro" id="IPR050256">
    <property type="entry name" value="Glycosyltransferase_2"/>
</dbReference>
<name>A0A927C8L6_9BACL</name>
<keyword evidence="3" id="KW-1185">Reference proteome</keyword>
<dbReference type="EMBL" id="JACXJA010000019">
    <property type="protein sequence ID" value="MBD2863398.1"/>
    <property type="molecule type" value="Genomic_DNA"/>
</dbReference>
<dbReference type="RefSeq" id="WP_190929028.1">
    <property type="nucleotide sequence ID" value="NZ_JACXJA010000019.1"/>
</dbReference>
<dbReference type="Pfam" id="PF00535">
    <property type="entry name" value="Glycos_transf_2"/>
    <property type="match status" value="1"/>
</dbReference>
<protein>
    <submittedName>
        <fullName evidence="2">Glycosyltransferase family 2 protein</fullName>
    </submittedName>
</protein>
<accession>A0A927C8L6</accession>